<dbReference type="AlphaFoldDB" id="A0AAX6FFQ5"/>
<gene>
    <name evidence="3" type="ORF">M6B38_135865</name>
</gene>
<keyword evidence="1" id="KW-0677">Repeat</keyword>
<dbReference type="InterPro" id="IPR011990">
    <property type="entry name" value="TPR-like_helical_dom_sf"/>
</dbReference>
<sequence>MTIEHLCGNGLATKAEMLFRQLTRVDDKVAFKNMIYGHVREGKPNFAFEMLTIMSKRGVESDVYAYVLLVVSF</sequence>
<reference evidence="3" key="1">
    <citation type="journal article" date="2023" name="GigaByte">
        <title>Genome assembly of the bearded iris, Iris pallida Lam.</title>
        <authorList>
            <person name="Bruccoleri R.E."/>
            <person name="Oakeley E.J."/>
            <person name="Faust A.M.E."/>
            <person name="Altorfer M."/>
            <person name="Dessus-Babus S."/>
            <person name="Burckhardt D."/>
            <person name="Oertli M."/>
            <person name="Naumann U."/>
            <person name="Petersen F."/>
            <person name="Wong J."/>
        </authorList>
    </citation>
    <scope>NUCLEOTIDE SEQUENCE</scope>
    <source>
        <strain evidence="3">GSM-AAB239-AS_SAM_17_03QT</strain>
    </source>
</reference>
<name>A0AAX6FFQ5_IRIPA</name>
<feature type="repeat" description="PPR" evidence="2">
    <location>
        <begin position="27"/>
        <end position="61"/>
    </location>
</feature>
<evidence type="ECO:0000256" key="2">
    <source>
        <dbReference type="PROSITE-ProRule" id="PRU00708"/>
    </source>
</evidence>
<proteinExistence type="predicted"/>
<protein>
    <submittedName>
        <fullName evidence="3">F-box protein</fullName>
    </submittedName>
</protein>
<dbReference type="NCBIfam" id="TIGR00756">
    <property type="entry name" value="PPR"/>
    <property type="match status" value="1"/>
</dbReference>
<evidence type="ECO:0000256" key="1">
    <source>
        <dbReference type="ARBA" id="ARBA00022737"/>
    </source>
</evidence>
<dbReference type="Pfam" id="PF13041">
    <property type="entry name" value="PPR_2"/>
    <property type="match status" value="1"/>
</dbReference>
<evidence type="ECO:0000313" key="4">
    <source>
        <dbReference type="Proteomes" id="UP001140949"/>
    </source>
</evidence>
<evidence type="ECO:0000313" key="3">
    <source>
        <dbReference type="EMBL" id="KAJ6815227.1"/>
    </source>
</evidence>
<dbReference type="Proteomes" id="UP001140949">
    <property type="component" value="Unassembled WGS sequence"/>
</dbReference>
<dbReference type="Gene3D" id="1.25.40.10">
    <property type="entry name" value="Tetratricopeptide repeat domain"/>
    <property type="match status" value="1"/>
</dbReference>
<comment type="caution">
    <text evidence="3">The sequence shown here is derived from an EMBL/GenBank/DDBJ whole genome shotgun (WGS) entry which is preliminary data.</text>
</comment>
<keyword evidence="4" id="KW-1185">Reference proteome</keyword>
<dbReference type="EMBL" id="JANAVB010029216">
    <property type="protein sequence ID" value="KAJ6815227.1"/>
    <property type="molecule type" value="Genomic_DNA"/>
</dbReference>
<accession>A0AAX6FFQ5</accession>
<reference evidence="3" key="2">
    <citation type="submission" date="2023-04" db="EMBL/GenBank/DDBJ databases">
        <authorList>
            <person name="Bruccoleri R.E."/>
            <person name="Oakeley E.J."/>
            <person name="Faust A.-M."/>
            <person name="Dessus-Babus S."/>
            <person name="Altorfer M."/>
            <person name="Burckhardt D."/>
            <person name="Oertli M."/>
            <person name="Naumann U."/>
            <person name="Petersen F."/>
            <person name="Wong J."/>
        </authorList>
    </citation>
    <scope>NUCLEOTIDE SEQUENCE</scope>
    <source>
        <strain evidence="3">GSM-AAB239-AS_SAM_17_03QT</strain>
        <tissue evidence="3">Leaf</tissue>
    </source>
</reference>
<dbReference type="PROSITE" id="PS51375">
    <property type="entry name" value="PPR"/>
    <property type="match status" value="1"/>
</dbReference>
<dbReference type="InterPro" id="IPR002885">
    <property type="entry name" value="PPR_rpt"/>
</dbReference>
<organism evidence="3 4">
    <name type="scientific">Iris pallida</name>
    <name type="common">Sweet iris</name>
    <dbReference type="NCBI Taxonomy" id="29817"/>
    <lineage>
        <taxon>Eukaryota</taxon>
        <taxon>Viridiplantae</taxon>
        <taxon>Streptophyta</taxon>
        <taxon>Embryophyta</taxon>
        <taxon>Tracheophyta</taxon>
        <taxon>Spermatophyta</taxon>
        <taxon>Magnoliopsida</taxon>
        <taxon>Liliopsida</taxon>
        <taxon>Asparagales</taxon>
        <taxon>Iridaceae</taxon>
        <taxon>Iridoideae</taxon>
        <taxon>Irideae</taxon>
        <taxon>Iris</taxon>
    </lineage>
</organism>